<feature type="region of interest" description="Disordered" evidence="1">
    <location>
        <begin position="558"/>
        <end position="599"/>
    </location>
</feature>
<dbReference type="OrthoDB" id="5430106at2759"/>
<feature type="compositionally biased region" description="Acidic residues" evidence="1">
    <location>
        <begin position="175"/>
        <end position="184"/>
    </location>
</feature>
<reference evidence="2" key="1">
    <citation type="submission" date="2022-03" db="EMBL/GenBank/DDBJ databases">
        <authorList>
            <person name="Legras J.-L."/>
            <person name="Devillers H."/>
            <person name="Grondin C."/>
        </authorList>
    </citation>
    <scope>NUCLEOTIDE SEQUENCE</scope>
    <source>
        <strain evidence="2">CLIB 1423</strain>
    </source>
</reference>
<feature type="compositionally biased region" description="Polar residues" evidence="1">
    <location>
        <begin position="33"/>
        <end position="42"/>
    </location>
</feature>
<feature type="region of interest" description="Disordered" evidence="1">
    <location>
        <begin position="317"/>
        <end position="415"/>
    </location>
</feature>
<feature type="region of interest" description="Disordered" evidence="1">
    <location>
        <begin position="651"/>
        <end position="681"/>
    </location>
</feature>
<feature type="compositionally biased region" description="Low complexity" evidence="1">
    <location>
        <begin position="321"/>
        <end position="334"/>
    </location>
</feature>
<feature type="compositionally biased region" description="Low complexity" evidence="1">
    <location>
        <begin position="48"/>
        <end position="64"/>
    </location>
</feature>
<feature type="compositionally biased region" description="Low complexity" evidence="1">
    <location>
        <begin position="574"/>
        <end position="591"/>
    </location>
</feature>
<feature type="region of interest" description="Disordered" evidence="1">
    <location>
        <begin position="1"/>
        <end position="224"/>
    </location>
</feature>
<feature type="compositionally biased region" description="Low complexity" evidence="1">
    <location>
        <begin position="341"/>
        <end position="393"/>
    </location>
</feature>
<dbReference type="GO" id="GO:0000329">
    <property type="term" value="C:fungal-type vacuole membrane"/>
    <property type="evidence" value="ECO:0007669"/>
    <property type="project" value="TreeGrafter"/>
</dbReference>
<feature type="compositionally biased region" description="Polar residues" evidence="1">
    <location>
        <begin position="119"/>
        <end position="131"/>
    </location>
</feature>
<dbReference type="Proteomes" id="UP000837801">
    <property type="component" value="Unassembled WGS sequence"/>
</dbReference>
<keyword evidence="3" id="KW-1185">Reference proteome</keyword>
<feature type="compositionally biased region" description="Basic and acidic residues" evidence="1">
    <location>
        <begin position="207"/>
        <end position="216"/>
    </location>
</feature>
<dbReference type="GO" id="GO:0031931">
    <property type="term" value="C:TORC1 complex"/>
    <property type="evidence" value="ECO:0007669"/>
    <property type="project" value="TreeGrafter"/>
</dbReference>
<feature type="compositionally biased region" description="Low complexity" evidence="1">
    <location>
        <begin position="651"/>
        <end position="674"/>
    </location>
</feature>
<dbReference type="AlphaFoldDB" id="A0A9P0QNP0"/>
<dbReference type="PANTHER" id="PTHR22794:SF2">
    <property type="entry name" value="THAP DOMAIN-CONTAINING PROTEIN 11"/>
    <property type="match status" value="1"/>
</dbReference>
<feature type="compositionally biased region" description="Polar residues" evidence="1">
    <location>
        <begin position="76"/>
        <end position="99"/>
    </location>
</feature>
<protein>
    <recommendedName>
        <fullName evidence="4">TORC1 subunit TCO89</fullName>
    </recommendedName>
</protein>
<proteinExistence type="predicted"/>
<organism evidence="2 3">
    <name type="scientific">[Candida] railenensis</name>
    <dbReference type="NCBI Taxonomy" id="45579"/>
    <lineage>
        <taxon>Eukaryota</taxon>
        <taxon>Fungi</taxon>
        <taxon>Dikarya</taxon>
        <taxon>Ascomycota</taxon>
        <taxon>Saccharomycotina</taxon>
        <taxon>Pichiomycetes</taxon>
        <taxon>Debaryomycetaceae</taxon>
        <taxon>Kurtzmaniella</taxon>
    </lineage>
</organism>
<feature type="region of interest" description="Disordered" evidence="1">
    <location>
        <begin position="469"/>
        <end position="500"/>
    </location>
</feature>
<name>A0A9P0QNP0_9ASCO</name>
<sequence length="729" mass="77036">MSLGPSELPSDRSSSTLTPQDPRGRPKMPPLGSYSTSSITQSKLKRINSGGNNTSSGNSTSGGNKPSHGRSLSHILASSSKNSNSLHRPSLARSKSTDGLTGKNKSTDKNGVALKRNNRSLTKLTGLNPLTKSNSNQSIKSNKSNSSLKGLNMSTLSGLKSSSKKEKAILRLNEDNDDDDEYEDTGSPPEESKEEIRQSSNTSAIAKVEEEPHEHSNGGYSFQSSNDDLSNNIYGGSLYLSQSTGLTKKINGNDTSNNNIAGRLAPIESENISGISFNANPMDSSVRKVAEPITTTKTVETMNSYQPNQSIFNNLQRKGQKSGNTSSGNKGGDNFQNFLKSGNGADSSSSSTGSASGATGTASAGNSSAVGSGSNAGAGSRSGSKAGASTSVGNGAGNGSSGVAGPSSHHENRTQQRLWLQRENSLMDVSNIEPKNLGNFSSLSLNNLMFSHQGHVDLSQLAMSQNVVTPGGNAGNGPTSSGPMGSGPVGPTTPGVAGGDSQTSLYGLLLNIQTSSQNSIQSRTEFERLNREYLNVRRNLNPVGESLNRTQEYFKSSSINQKVIKSRNQKNKLPPASQSASSSTSSSSTPGAAGGKDFTSSFHEREADISTLVNKIWQEALISNSTQSQQSPLRISTQIAQQQQQQQQQQPLQQLQSIQQSQQSQFGQPISGPGHSPLQSRPANQRLQSYTQSNYSNLRNPQTPTTRAVKLASVSQQSFKKNDHSVNLA</sequence>
<dbReference type="PANTHER" id="PTHR22794">
    <property type="entry name" value="THAP DOMAIN PROTEIN 11"/>
    <property type="match status" value="1"/>
</dbReference>
<dbReference type="EMBL" id="CAKXYY010000004">
    <property type="protein sequence ID" value="CAH2351719.1"/>
    <property type="molecule type" value="Genomic_DNA"/>
</dbReference>
<evidence type="ECO:0000256" key="1">
    <source>
        <dbReference type="SAM" id="MobiDB-lite"/>
    </source>
</evidence>
<gene>
    <name evidence="2" type="ORF">CLIB1423_04S04412</name>
</gene>
<feature type="compositionally biased region" description="Low complexity" evidence="1">
    <location>
        <begin position="132"/>
        <end position="161"/>
    </location>
</feature>
<evidence type="ECO:0000313" key="3">
    <source>
        <dbReference type="Proteomes" id="UP000837801"/>
    </source>
</evidence>
<comment type="caution">
    <text evidence="2">The sequence shown here is derived from an EMBL/GenBank/DDBJ whole genome shotgun (WGS) entry which is preliminary data.</text>
</comment>
<feature type="compositionally biased region" description="Basic and acidic residues" evidence="1">
    <location>
        <begin position="163"/>
        <end position="174"/>
    </location>
</feature>
<accession>A0A9P0QNP0</accession>
<evidence type="ECO:0008006" key="4">
    <source>
        <dbReference type="Google" id="ProtNLM"/>
    </source>
</evidence>
<evidence type="ECO:0000313" key="2">
    <source>
        <dbReference type="EMBL" id="CAH2351719.1"/>
    </source>
</evidence>